<keyword evidence="3" id="KW-1185">Reference proteome</keyword>
<evidence type="ECO:0000313" key="3">
    <source>
        <dbReference type="Proteomes" id="UP001186944"/>
    </source>
</evidence>
<organism evidence="2 3">
    <name type="scientific">Pinctada imbricata</name>
    <name type="common">Atlantic pearl-oyster</name>
    <name type="synonym">Pinctada martensii</name>
    <dbReference type="NCBI Taxonomy" id="66713"/>
    <lineage>
        <taxon>Eukaryota</taxon>
        <taxon>Metazoa</taxon>
        <taxon>Spiralia</taxon>
        <taxon>Lophotrochozoa</taxon>
        <taxon>Mollusca</taxon>
        <taxon>Bivalvia</taxon>
        <taxon>Autobranchia</taxon>
        <taxon>Pteriomorphia</taxon>
        <taxon>Pterioida</taxon>
        <taxon>Pterioidea</taxon>
        <taxon>Pteriidae</taxon>
        <taxon>Pinctada</taxon>
    </lineage>
</organism>
<protein>
    <recommendedName>
        <fullName evidence="1">DZIP3-like HEPN domain-containing protein</fullName>
    </recommendedName>
</protein>
<dbReference type="EMBL" id="VSWD01000013">
    <property type="protein sequence ID" value="KAK3083934.1"/>
    <property type="molecule type" value="Genomic_DNA"/>
</dbReference>
<sequence length="199" mass="22553">MNVNKEQENFCHVGFAIVGTCTTILRDILLSYILPADISNKVNLGHPVWRRLNRHQQSLISRASIDGYQNFDISLLYVLLRNVCTCLGVPQTSDLAPPTKGWGKDPTATDINMSDDIERIRILRNEIYGHLPQASIPSLEFNDVWRKLQDISQRMQAITGSDYPGKLGNILSMQLTNDGWKELKDLISKNQGTMYSNFE</sequence>
<dbReference type="AlphaFoldDB" id="A0AA89BQN2"/>
<dbReference type="InterPro" id="IPR041249">
    <property type="entry name" value="HEPN_DZIP3"/>
</dbReference>
<gene>
    <name evidence="2" type="ORF">FSP39_005610</name>
</gene>
<feature type="domain" description="DZIP3-like HEPN" evidence="1">
    <location>
        <begin position="50"/>
        <end position="171"/>
    </location>
</feature>
<proteinExistence type="predicted"/>
<name>A0AA89BQN2_PINIB</name>
<dbReference type="Proteomes" id="UP001186944">
    <property type="component" value="Unassembled WGS sequence"/>
</dbReference>
<accession>A0AA89BQN2</accession>
<evidence type="ECO:0000313" key="2">
    <source>
        <dbReference type="EMBL" id="KAK3083934.1"/>
    </source>
</evidence>
<dbReference type="Pfam" id="PF18738">
    <property type="entry name" value="HEPN_DZIP3"/>
    <property type="match status" value="1"/>
</dbReference>
<evidence type="ECO:0000259" key="1">
    <source>
        <dbReference type="Pfam" id="PF18738"/>
    </source>
</evidence>
<reference evidence="2" key="1">
    <citation type="submission" date="2019-08" db="EMBL/GenBank/DDBJ databases">
        <title>The improved chromosome-level genome for the pearl oyster Pinctada fucata martensii using PacBio sequencing and Hi-C.</title>
        <authorList>
            <person name="Zheng Z."/>
        </authorList>
    </citation>
    <scope>NUCLEOTIDE SEQUENCE</scope>
    <source>
        <strain evidence="2">ZZ-2019</strain>
        <tissue evidence="2">Adductor muscle</tissue>
    </source>
</reference>
<comment type="caution">
    <text evidence="2">The sequence shown here is derived from an EMBL/GenBank/DDBJ whole genome shotgun (WGS) entry which is preliminary data.</text>
</comment>